<dbReference type="Proteomes" id="UP000681722">
    <property type="component" value="Unassembled WGS sequence"/>
</dbReference>
<dbReference type="OrthoDB" id="1663137at2759"/>
<dbReference type="EMBL" id="CAJOBC010109303">
    <property type="protein sequence ID" value="CAF4518438.1"/>
    <property type="molecule type" value="Genomic_DNA"/>
</dbReference>
<dbReference type="PANTHER" id="PTHR22893">
    <property type="entry name" value="NADH OXIDOREDUCTASE-RELATED"/>
    <property type="match status" value="1"/>
</dbReference>
<evidence type="ECO:0000313" key="3">
    <source>
        <dbReference type="Proteomes" id="UP000663829"/>
    </source>
</evidence>
<comment type="caution">
    <text evidence="1">The sequence shown here is derived from an EMBL/GenBank/DDBJ whole genome shotgun (WGS) entry which is preliminary data.</text>
</comment>
<dbReference type="InterPro" id="IPR045247">
    <property type="entry name" value="Oye-like"/>
</dbReference>
<feature type="non-terminal residue" evidence="1">
    <location>
        <position position="1"/>
    </location>
</feature>
<evidence type="ECO:0008006" key="4">
    <source>
        <dbReference type="Google" id="ProtNLM"/>
    </source>
</evidence>
<sequence length="101" mass="11614">DIEIDIYQFKKLLGPRTSFFVNRNYNASKGLKTLQDGKADAIVFGRLYISNPDLASRLIKEQELNTNYDMTKGWGCGSDEYTSYPTCENRLYDVLHDHAKI</sequence>
<name>A0A816CHV8_9BILA</name>
<dbReference type="Proteomes" id="UP000663829">
    <property type="component" value="Unassembled WGS sequence"/>
</dbReference>
<dbReference type="GO" id="GO:0016491">
    <property type="term" value="F:oxidoreductase activity"/>
    <property type="evidence" value="ECO:0007669"/>
    <property type="project" value="InterPro"/>
</dbReference>
<dbReference type="AlphaFoldDB" id="A0A816CHV8"/>
<dbReference type="GO" id="GO:0010181">
    <property type="term" value="F:FMN binding"/>
    <property type="evidence" value="ECO:0007669"/>
    <property type="project" value="InterPro"/>
</dbReference>
<keyword evidence="3" id="KW-1185">Reference proteome</keyword>
<gene>
    <name evidence="1" type="ORF">GPM918_LOCUS43983</name>
    <name evidence="2" type="ORF">SRO942_LOCUS45650</name>
</gene>
<accession>A0A816CHV8</accession>
<evidence type="ECO:0000313" key="1">
    <source>
        <dbReference type="EMBL" id="CAF1625079.1"/>
    </source>
</evidence>
<protein>
    <recommendedName>
        <fullName evidence="4">NADH:flavin oxidoreductase/NADH oxidase N-terminal domain-containing protein</fullName>
    </recommendedName>
</protein>
<proteinExistence type="predicted"/>
<dbReference type="InterPro" id="IPR013785">
    <property type="entry name" value="Aldolase_TIM"/>
</dbReference>
<reference evidence="1" key="1">
    <citation type="submission" date="2021-02" db="EMBL/GenBank/DDBJ databases">
        <authorList>
            <person name="Nowell W R."/>
        </authorList>
    </citation>
    <scope>NUCLEOTIDE SEQUENCE</scope>
</reference>
<dbReference type="PANTHER" id="PTHR22893:SF91">
    <property type="entry name" value="NADPH DEHYDROGENASE 2-RELATED"/>
    <property type="match status" value="1"/>
</dbReference>
<organism evidence="1 3">
    <name type="scientific">Didymodactylos carnosus</name>
    <dbReference type="NCBI Taxonomy" id="1234261"/>
    <lineage>
        <taxon>Eukaryota</taxon>
        <taxon>Metazoa</taxon>
        <taxon>Spiralia</taxon>
        <taxon>Gnathifera</taxon>
        <taxon>Rotifera</taxon>
        <taxon>Eurotatoria</taxon>
        <taxon>Bdelloidea</taxon>
        <taxon>Philodinida</taxon>
        <taxon>Philodinidae</taxon>
        <taxon>Didymodactylos</taxon>
    </lineage>
</organism>
<evidence type="ECO:0000313" key="2">
    <source>
        <dbReference type="EMBL" id="CAF4518438.1"/>
    </source>
</evidence>
<dbReference type="Gene3D" id="3.20.20.70">
    <property type="entry name" value="Aldolase class I"/>
    <property type="match status" value="1"/>
</dbReference>
<dbReference type="SUPFAM" id="SSF51395">
    <property type="entry name" value="FMN-linked oxidoreductases"/>
    <property type="match status" value="1"/>
</dbReference>
<dbReference type="EMBL" id="CAJNOQ010041869">
    <property type="protein sequence ID" value="CAF1625079.1"/>
    <property type="molecule type" value="Genomic_DNA"/>
</dbReference>